<dbReference type="PANTHER" id="PTHR30055:SF234">
    <property type="entry name" value="HTH-TYPE TRANSCRIPTIONAL REGULATOR BETI"/>
    <property type="match status" value="1"/>
</dbReference>
<dbReference type="PANTHER" id="PTHR30055">
    <property type="entry name" value="HTH-TYPE TRANSCRIPTIONAL REGULATOR RUTR"/>
    <property type="match status" value="1"/>
</dbReference>
<dbReference type="AlphaFoldDB" id="A0A3B0FIJ2"/>
<dbReference type="Pfam" id="PF00440">
    <property type="entry name" value="TetR_N"/>
    <property type="match status" value="1"/>
</dbReference>
<reference evidence="7" key="2">
    <citation type="submission" date="2018-10" db="EMBL/GenBank/DDBJ databases">
        <authorList>
            <person name="Wang Y."/>
            <person name="Wang J."/>
            <person name="Yang X."/>
            <person name="Wang Z."/>
            <person name="Huang Y."/>
        </authorList>
    </citation>
    <scope>NUCLEOTIDE SEQUENCE [LARGE SCALE GENOMIC DNA]</scope>
    <source>
        <strain evidence="7">J015</strain>
    </source>
</reference>
<sequence length="209" mass="22723">MSGSPDTVRSVQPGWEANKAATRNAIVETAMNLVRVKGPGRFTVDDIAAGAGVSRRTFFNYFPSREAALVVSIEDFLDHAADQFLARPAEEPLVESMYEVLIALADPIHLAAMAEVYGLAGTDAQMNRFQLQGWQNCADRLVTAISQRPGADHDPLYASALVGSVLSSGKAALAQWYRRTGGDVTEQSLTLLRQLLVDVIGYLRHGFTR</sequence>
<comment type="caution">
    <text evidence="6">The sequence shown here is derived from an EMBL/GenBank/DDBJ whole genome shotgun (WGS) entry which is preliminary data.</text>
</comment>
<name>A0A3B0FIJ2_PSEPS</name>
<keyword evidence="3" id="KW-0804">Transcription</keyword>
<feature type="domain" description="HTH tetR-type" evidence="5">
    <location>
        <begin position="20"/>
        <end position="80"/>
    </location>
</feature>
<dbReference type="InterPro" id="IPR009057">
    <property type="entry name" value="Homeodomain-like_sf"/>
</dbReference>
<reference evidence="6 7" key="1">
    <citation type="submission" date="2018-10" db="EMBL/GenBank/DDBJ databases">
        <title>Genome-guide identification and characterization of bacteria that degrade polycyclic aromatic hydrocarbons and resist hexavalent chromium simultaneously.</title>
        <authorList>
            <person name="Feng H."/>
        </authorList>
    </citation>
    <scope>NUCLEOTIDE SEQUENCE [LARGE SCALE GENOMIC DNA]</scope>
    <source>
        <strain evidence="6 7">J015</strain>
    </source>
</reference>
<evidence type="ECO:0000256" key="4">
    <source>
        <dbReference type="PROSITE-ProRule" id="PRU00335"/>
    </source>
</evidence>
<dbReference type="PROSITE" id="PS50977">
    <property type="entry name" value="HTH_TETR_2"/>
    <property type="match status" value="1"/>
</dbReference>
<accession>A0A3B0FIJ2</accession>
<evidence type="ECO:0000313" key="6">
    <source>
        <dbReference type="EMBL" id="RKO19518.1"/>
    </source>
</evidence>
<dbReference type="InterPro" id="IPR001647">
    <property type="entry name" value="HTH_TetR"/>
</dbReference>
<organism evidence="6 7">
    <name type="scientific">Pseudarthrobacter phenanthrenivorans</name>
    <name type="common">Arthrobacter phenanthrenivorans</name>
    <dbReference type="NCBI Taxonomy" id="361575"/>
    <lineage>
        <taxon>Bacteria</taxon>
        <taxon>Bacillati</taxon>
        <taxon>Actinomycetota</taxon>
        <taxon>Actinomycetes</taxon>
        <taxon>Micrococcales</taxon>
        <taxon>Micrococcaceae</taxon>
        <taxon>Pseudarthrobacter</taxon>
    </lineage>
</organism>
<gene>
    <name evidence="6" type="ORF">D7Z96_20355</name>
</gene>
<dbReference type="OMA" id="VDLMCGA"/>
<dbReference type="SUPFAM" id="SSF46689">
    <property type="entry name" value="Homeodomain-like"/>
    <property type="match status" value="1"/>
</dbReference>
<dbReference type="InterPro" id="IPR050109">
    <property type="entry name" value="HTH-type_TetR-like_transc_reg"/>
</dbReference>
<evidence type="ECO:0000313" key="7">
    <source>
        <dbReference type="Proteomes" id="UP000273159"/>
    </source>
</evidence>
<dbReference type="EMBL" id="RBNH01000037">
    <property type="protein sequence ID" value="RKO19518.1"/>
    <property type="molecule type" value="Genomic_DNA"/>
</dbReference>
<evidence type="ECO:0000256" key="3">
    <source>
        <dbReference type="ARBA" id="ARBA00023163"/>
    </source>
</evidence>
<dbReference type="Gene3D" id="1.10.10.60">
    <property type="entry name" value="Homeodomain-like"/>
    <property type="match status" value="1"/>
</dbReference>
<dbReference type="GO" id="GO:0000976">
    <property type="term" value="F:transcription cis-regulatory region binding"/>
    <property type="evidence" value="ECO:0007669"/>
    <property type="project" value="TreeGrafter"/>
</dbReference>
<keyword evidence="1" id="KW-0805">Transcription regulation</keyword>
<dbReference type="GO" id="GO:0003700">
    <property type="term" value="F:DNA-binding transcription factor activity"/>
    <property type="evidence" value="ECO:0007669"/>
    <property type="project" value="TreeGrafter"/>
</dbReference>
<evidence type="ECO:0000256" key="2">
    <source>
        <dbReference type="ARBA" id="ARBA00023125"/>
    </source>
</evidence>
<dbReference type="RefSeq" id="WP_013602978.1">
    <property type="nucleotide sequence ID" value="NZ_RBNH01000037.1"/>
</dbReference>
<feature type="DNA-binding region" description="H-T-H motif" evidence="4">
    <location>
        <begin position="43"/>
        <end position="62"/>
    </location>
</feature>
<dbReference type="Proteomes" id="UP000273159">
    <property type="component" value="Unassembled WGS sequence"/>
</dbReference>
<evidence type="ECO:0000256" key="1">
    <source>
        <dbReference type="ARBA" id="ARBA00023015"/>
    </source>
</evidence>
<dbReference type="Gene3D" id="1.10.357.10">
    <property type="entry name" value="Tetracycline Repressor, domain 2"/>
    <property type="match status" value="1"/>
</dbReference>
<protein>
    <submittedName>
        <fullName evidence="6">TetR/AcrR family transcriptional regulator</fullName>
    </submittedName>
</protein>
<evidence type="ECO:0000259" key="5">
    <source>
        <dbReference type="PROSITE" id="PS50977"/>
    </source>
</evidence>
<proteinExistence type="predicted"/>
<keyword evidence="2 4" id="KW-0238">DNA-binding</keyword>